<dbReference type="InterPro" id="IPR046341">
    <property type="entry name" value="SET_dom_sf"/>
</dbReference>
<dbReference type="Gene3D" id="2.170.270.10">
    <property type="entry name" value="SET domain"/>
    <property type="match status" value="1"/>
</dbReference>
<keyword evidence="4" id="KW-1185">Reference proteome</keyword>
<feature type="domain" description="SET" evidence="2">
    <location>
        <begin position="119"/>
        <end position="269"/>
    </location>
</feature>
<dbReference type="CDD" id="cd20071">
    <property type="entry name" value="SET_SMYD"/>
    <property type="match status" value="1"/>
</dbReference>
<evidence type="ECO:0000313" key="3">
    <source>
        <dbReference type="EMBL" id="KAK3315520.1"/>
    </source>
</evidence>
<dbReference type="PANTHER" id="PTHR47332:SF6">
    <property type="entry name" value="SET DOMAIN-CONTAINING PROTEIN"/>
    <property type="match status" value="1"/>
</dbReference>
<dbReference type="PROSITE" id="PS50280">
    <property type="entry name" value="SET"/>
    <property type="match status" value="1"/>
</dbReference>
<dbReference type="AlphaFoldDB" id="A0AAE0HZ62"/>
<proteinExistence type="predicted"/>
<dbReference type="Pfam" id="PF00856">
    <property type="entry name" value="SET"/>
    <property type="match status" value="1"/>
</dbReference>
<protein>
    <recommendedName>
        <fullName evidence="2">SET domain-containing protein</fullName>
    </recommendedName>
</protein>
<accession>A0AAE0HZ62</accession>
<dbReference type="SUPFAM" id="SSF82199">
    <property type="entry name" value="SET domain"/>
    <property type="match status" value="1"/>
</dbReference>
<gene>
    <name evidence="3" type="ORF">B0H66DRAFT_628669</name>
</gene>
<name>A0AAE0HZ62_9PEZI</name>
<reference evidence="3" key="1">
    <citation type="journal article" date="2023" name="Mol. Phylogenet. Evol.">
        <title>Genome-scale phylogeny and comparative genomics of the fungal order Sordariales.</title>
        <authorList>
            <person name="Hensen N."/>
            <person name="Bonometti L."/>
            <person name="Westerberg I."/>
            <person name="Brannstrom I.O."/>
            <person name="Guillou S."/>
            <person name="Cros-Aarteil S."/>
            <person name="Calhoun S."/>
            <person name="Haridas S."/>
            <person name="Kuo A."/>
            <person name="Mondo S."/>
            <person name="Pangilinan J."/>
            <person name="Riley R."/>
            <person name="LaButti K."/>
            <person name="Andreopoulos B."/>
            <person name="Lipzen A."/>
            <person name="Chen C."/>
            <person name="Yan M."/>
            <person name="Daum C."/>
            <person name="Ng V."/>
            <person name="Clum A."/>
            <person name="Steindorff A."/>
            <person name="Ohm R.A."/>
            <person name="Martin F."/>
            <person name="Silar P."/>
            <person name="Natvig D.O."/>
            <person name="Lalanne C."/>
            <person name="Gautier V."/>
            <person name="Ament-Velasquez S.L."/>
            <person name="Kruys A."/>
            <person name="Hutchinson M.I."/>
            <person name="Powell A.J."/>
            <person name="Barry K."/>
            <person name="Miller A.N."/>
            <person name="Grigoriev I.V."/>
            <person name="Debuchy R."/>
            <person name="Gladieux P."/>
            <person name="Hiltunen Thoren M."/>
            <person name="Johannesson H."/>
        </authorList>
    </citation>
    <scope>NUCLEOTIDE SEQUENCE</scope>
    <source>
        <strain evidence="3">CBS 118394</strain>
    </source>
</reference>
<feature type="signal peptide" evidence="1">
    <location>
        <begin position="1"/>
        <end position="21"/>
    </location>
</feature>
<dbReference type="Gene3D" id="1.25.40.10">
    <property type="entry name" value="Tetratricopeptide repeat domain"/>
    <property type="match status" value="1"/>
</dbReference>
<evidence type="ECO:0000256" key="1">
    <source>
        <dbReference type="SAM" id="SignalP"/>
    </source>
</evidence>
<comment type="caution">
    <text evidence="3">The sequence shown here is derived from an EMBL/GenBank/DDBJ whole genome shotgun (WGS) entry which is preliminary data.</text>
</comment>
<keyword evidence="1" id="KW-0732">Signal</keyword>
<dbReference type="InterPro" id="IPR001214">
    <property type="entry name" value="SET_dom"/>
</dbReference>
<dbReference type="InterPro" id="IPR053185">
    <property type="entry name" value="SET_domain_protein"/>
</dbReference>
<feature type="chain" id="PRO_5042266597" description="SET domain-containing protein" evidence="1">
    <location>
        <begin position="22"/>
        <end position="407"/>
    </location>
</feature>
<evidence type="ECO:0000313" key="4">
    <source>
        <dbReference type="Proteomes" id="UP001283341"/>
    </source>
</evidence>
<organism evidence="3 4">
    <name type="scientific">Apodospora peruviana</name>
    <dbReference type="NCBI Taxonomy" id="516989"/>
    <lineage>
        <taxon>Eukaryota</taxon>
        <taxon>Fungi</taxon>
        <taxon>Dikarya</taxon>
        <taxon>Ascomycota</taxon>
        <taxon>Pezizomycotina</taxon>
        <taxon>Sordariomycetes</taxon>
        <taxon>Sordariomycetidae</taxon>
        <taxon>Sordariales</taxon>
        <taxon>Lasiosphaeriaceae</taxon>
        <taxon>Apodospora</taxon>
    </lineage>
</organism>
<sequence>MTILMVTKSFLLLLILPLASANNLASDGGAQAPLRTKAPSPPPPEKWAGYFTPWTHRPYCPPETPYCVFTNAAYPSLDNGVSILANPDEASSSLTALAQLFLDDTTKSTKTSGQTQEKQPYKITPLPGKGLGLVATRRIPQGEVLTVDYAALVADSAFPSKMKREQGRVLLRKAIERLPRVKEVMELARSGKDATGDVGEVDVEDVVKTNSFTLRIGGESYMALFPTIARINHACNPSAFTRFDEKTLSNTVIAFREIKKGEEITISYSEFGLTRAERQHILQAKWGFTCTCSLCTASQDEITASDARRLKIKALGPQVVQQVQSAQFRLAIELNREMVDLIAAEKLIPHMGEHYEVMARLHMGAGNKKEAKKYAKLAIADLEKFASGWGKETEETLAELKELVKRI</sequence>
<dbReference type="InterPro" id="IPR011990">
    <property type="entry name" value="TPR-like_helical_dom_sf"/>
</dbReference>
<dbReference type="SMART" id="SM00317">
    <property type="entry name" value="SET"/>
    <property type="match status" value="1"/>
</dbReference>
<reference evidence="3" key="2">
    <citation type="submission" date="2023-06" db="EMBL/GenBank/DDBJ databases">
        <authorList>
            <consortium name="Lawrence Berkeley National Laboratory"/>
            <person name="Haridas S."/>
            <person name="Hensen N."/>
            <person name="Bonometti L."/>
            <person name="Westerberg I."/>
            <person name="Brannstrom I.O."/>
            <person name="Guillou S."/>
            <person name="Cros-Aarteil S."/>
            <person name="Calhoun S."/>
            <person name="Kuo A."/>
            <person name="Mondo S."/>
            <person name="Pangilinan J."/>
            <person name="Riley R."/>
            <person name="Labutti K."/>
            <person name="Andreopoulos B."/>
            <person name="Lipzen A."/>
            <person name="Chen C."/>
            <person name="Yanf M."/>
            <person name="Daum C."/>
            <person name="Ng V."/>
            <person name="Clum A."/>
            <person name="Steindorff A."/>
            <person name="Ohm R."/>
            <person name="Martin F."/>
            <person name="Silar P."/>
            <person name="Natvig D."/>
            <person name="Lalanne C."/>
            <person name="Gautier V."/>
            <person name="Ament-Velasquez S.L."/>
            <person name="Kruys A."/>
            <person name="Hutchinson M.I."/>
            <person name="Powell A.J."/>
            <person name="Barry K."/>
            <person name="Miller A.N."/>
            <person name="Grigoriev I.V."/>
            <person name="Debuchy R."/>
            <person name="Gladieux P."/>
            <person name="Thoren M.H."/>
            <person name="Johannesson H."/>
        </authorList>
    </citation>
    <scope>NUCLEOTIDE SEQUENCE</scope>
    <source>
        <strain evidence="3">CBS 118394</strain>
    </source>
</reference>
<dbReference type="EMBL" id="JAUEDM010000006">
    <property type="protein sequence ID" value="KAK3315520.1"/>
    <property type="molecule type" value="Genomic_DNA"/>
</dbReference>
<evidence type="ECO:0000259" key="2">
    <source>
        <dbReference type="PROSITE" id="PS50280"/>
    </source>
</evidence>
<dbReference type="PANTHER" id="PTHR47332">
    <property type="entry name" value="SET DOMAIN-CONTAINING PROTEIN 5"/>
    <property type="match status" value="1"/>
</dbReference>
<dbReference type="Proteomes" id="UP001283341">
    <property type="component" value="Unassembled WGS sequence"/>
</dbReference>